<evidence type="ECO:0000313" key="2">
    <source>
        <dbReference type="Proteomes" id="UP000011922"/>
    </source>
</evidence>
<dbReference type="AlphaFoldDB" id="M5Q0D8"/>
<organism evidence="1 2">
    <name type="scientific">Desulfocurvibacter africanus PCS</name>
    <dbReference type="NCBI Taxonomy" id="1262666"/>
    <lineage>
        <taxon>Bacteria</taxon>
        <taxon>Pseudomonadati</taxon>
        <taxon>Thermodesulfobacteriota</taxon>
        <taxon>Desulfovibrionia</taxon>
        <taxon>Desulfovibrionales</taxon>
        <taxon>Desulfovibrionaceae</taxon>
        <taxon>Desulfocurvibacter</taxon>
    </lineage>
</organism>
<proteinExistence type="predicted"/>
<accession>M5Q0D8</accession>
<dbReference type="EMBL" id="AOSV01000029">
    <property type="protein sequence ID" value="EMG36616.1"/>
    <property type="molecule type" value="Genomic_DNA"/>
</dbReference>
<dbReference type="Proteomes" id="UP000011922">
    <property type="component" value="Unassembled WGS sequence"/>
</dbReference>
<name>M5Q0D8_DESAF</name>
<protein>
    <submittedName>
        <fullName evidence="1">Uncharacterized protein</fullName>
    </submittedName>
</protein>
<dbReference type="RefSeq" id="WP_005987884.1">
    <property type="nucleotide sequence ID" value="NZ_AOSV01000029.1"/>
</dbReference>
<dbReference type="OrthoDB" id="6167398at2"/>
<reference evidence="1 2" key="1">
    <citation type="journal article" date="2013" name="Genome Announc.">
        <title>Draft Genome Sequence for Desulfovibrio africanus Strain PCS.</title>
        <authorList>
            <person name="Brown S.D."/>
            <person name="Utturkar S.M."/>
            <person name="Arkin A.P."/>
            <person name="Deutschbauer A.M."/>
            <person name="Elias D.A."/>
            <person name="Hazen T.C."/>
            <person name="Chakraborty R."/>
        </authorList>
    </citation>
    <scope>NUCLEOTIDE SEQUENCE [LARGE SCALE GENOMIC DNA]</scope>
    <source>
        <strain evidence="1 2">PCS</strain>
    </source>
</reference>
<gene>
    <name evidence="1" type="ORF">PCS_02628</name>
</gene>
<evidence type="ECO:0000313" key="1">
    <source>
        <dbReference type="EMBL" id="EMG36616.1"/>
    </source>
</evidence>
<dbReference type="PATRIC" id="fig|1262666.3.peg.2668"/>
<sequence length="115" mass="12479">MIGISALTYDPDGALLIPGHPDSDLGSLGRRVSRTQTMDGGVVIQDFGFADGDRELSIVIMRDSKLVGQVSRLLRLYDLVLVCLEDGAYEAALESVRQSVDSCIVRILIKARVSE</sequence>
<comment type="caution">
    <text evidence="1">The sequence shown here is derived from an EMBL/GenBank/DDBJ whole genome shotgun (WGS) entry which is preliminary data.</text>
</comment>